<dbReference type="EMBL" id="AAXT01000001">
    <property type="protein sequence ID" value="EDO08047.1"/>
    <property type="molecule type" value="Genomic_DNA"/>
</dbReference>
<dbReference type="SUPFAM" id="SSF49879">
    <property type="entry name" value="SMAD/FHA domain"/>
    <property type="match status" value="1"/>
</dbReference>
<evidence type="ECO:0000313" key="4">
    <source>
        <dbReference type="Proteomes" id="UP000002173"/>
    </source>
</evidence>
<dbReference type="InterPro" id="IPR008984">
    <property type="entry name" value="SMAD_FHA_dom_sf"/>
</dbReference>
<dbReference type="KEGG" id="bbo:BBOV_III004840"/>
<sequence>MQDSSILGFTLPRNVVNGNTEYTPPPWANFNTAEVLTQDNIYSLEIISRGKIIATEHLKDKRYYVLGSLDTCDLVYTNPLVSRRHLVLQYNRHGHLLLYDLKSTHGTTLNHEKIEPDKYYKLKNGDQVRIGTKGTTSRTYIVCGPDDPECTQQNEPELKKRKSVKDKLVKDEQELMDKVSKATAAEYYDTNLYFDEYDEYFDRDPVNNKRQKKEKQKVHTAASLQHDIQELYQAEIDTLNRWYDILKQSKEEGFEYTGDTPTKTDTLMHTLQLKSLESDRIKYQKQLDTIQQDIEHLQKLLKLTQT</sequence>
<reference evidence="3 4" key="1">
    <citation type="journal article" date="2007" name="PLoS Pathog.">
        <title>Genome sequence of Babesia bovis and comparative analysis of apicomplexan hemoprotozoa.</title>
        <authorList>
            <person name="Brayton K.A."/>
            <person name="Lau A.O.T."/>
            <person name="Herndon D.R."/>
            <person name="Hannick L."/>
            <person name="Kappmeyer L.S."/>
            <person name="Berens S.J."/>
            <person name="Bidwell S.L."/>
            <person name="Brown W.C."/>
            <person name="Crabtree J."/>
            <person name="Fadrosh D."/>
            <person name="Feldblum T."/>
            <person name="Forberger H.A."/>
            <person name="Haas B.J."/>
            <person name="Howell J.M."/>
            <person name="Khouri H."/>
            <person name="Koo H."/>
            <person name="Mann D.J."/>
            <person name="Norimine J."/>
            <person name="Paulsen I.T."/>
            <person name="Radune D."/>
            <person name="Ren Q."/>
            <person name="Smith R.K. Jr."/>
            <person name="Suarez C.E."/>
            <person name="White O."/>
            <person name="Wortman J.R."/>
            <person name="Knowles D.P. Jr."/>
            <person name="McElwain T.F."/>
            <person name="Nene V.M."/>
        </authorList>
    </citation>
    <scope>NUCLEOTIDE SEQUENCE [LARGE SCALE GENOMIC DNA]</scope>
    <source>
        <strain evidence="3">T2Bo</strain>
    </source>
</reference>
<dbReference type="VEuPathDB" id="PiroplasmaDB:BBOV_III004840"/>
<name>A7ANB3_BABBO</name>
<dbReference type="AlphaFoldDB" id="A7ANB3"/>
<evidence type="ECO:0000259" key="2">
    <source>
        <dbReference type="PROSITE" id="PS50006"/>
    </source>
</evidence>
<keyword evidence="4" id="KW-1185">Reference proteome</keyword>
<protein>
    <submittedName>
        <fullName evidence="3">FHA domain containing protein</fullName>
    </submittedName>
</protein>
<dbReference type="Pfam" id="PF00498">
    <property type="entry name" value="FHA"/>
    <property type="match status" value="1"/>
</dbReference>
<feature type="coiled-coil region" evidence="1">
    <location>
        <begin position="273"/>
        <end position="300"/>
    </location>
</feature>
<dbReference type="SMART" id="SM00240">
    <property type="entry name" value="FHA"/>
    <property type="match status" value="1"/>
</dbReference>
<dbReference type="OMA" id="LGSMDEC"/>
<evidence type="ECO:0000256" key="1">
    <source>
        <dbReference type="SAM" id="Coils"/>
    </source>
</evidence>
<accession>A7ANB3</accession>
<feature type="domain" description="FHA" evidence="2">
    <location>
        <begin position="64"/>
        <end position="114"/>
    </location>
</feature>
<dbReference type="GeneID" id="5479864"/>
<dbReference type="Proteomes" id="UP000002173">
    <property type="component" value="Unassembled WGS sequence"/>
</dbReference>
<dbReference type="Gene3D" id="2.60.200.20">
    <property type="match status" value="1"/>
</dbReference>
<reference evidence="4" key="3">
    <citation type="journal article" date="2021" name="Int. J. Parasitol.">
        <title>Comparative analysis of gene expression between Babesia bovis blood stages and kinetes allowed by improved genome annotation.</title>
        <authorList>
            <person name="Ueti M.W."/>
            <person name="Johnson W.C."/>
            <person name="Kappmeyer L.S."/>
            <person name="Herndon D.R."/>
            <person name="Mousel M.R."/>
            <person name="Reif K.E."/>
            <person name="Taus N.S."/>
            <person name="Ifeonu O.O."/>
            <person name="Silva J.C."/>
            <person name="Suarez C.E."/>
            <person name="Brayton K.A."/>
        </authorList>
    </citation>
    <scope>NUCLEOTIDE SEQUENCE [LARGE SCALE GENOMIC DNA]</scope>
</reference>
<dbReference type="PROSITE" id="PS50006">
    <property type="entry name" value="FHA_DOMAIN"/>
    <property type="match status" value="1"/>
</dbReference>
<dbReference type="InterPro" id="IPR000253">
    <property type="entry name" value="FHA_dom"/>
</dbReference>
<reference evidence="4" key="2">
    <citation type="journal article" date="2020" name="Data Brief">
        <title>Transcriptome dataset of Babesia bovis life stages within vertebrate and invertebrate hosts.</title>
        <authorList>
            <person name="Ueti M.W."/>
            <person name="Johnson W.C."/>
            <person name="Kappmeyer L.S."/>
            <person name="Herndon D.R."/>
            <person name="Mousel M.R."/>
            <person name="Reif K.E."/>
            <person name="Taus N.S."/>
            <person name="Ifeonu O.O."/>
            <person name="Silva J.C."/>
            <person name="Suarez C.E."/>
            <person name="Brayton K.A."/>
        </authorList>
    </citation>
    <scope>NUCLEOTIDE SEQUENCE [LARGE SCALE GENOMIC DNA]</scope>
</reference>
<dbReference type="PANTHER" id="PTHR23308">
    <property type="entry name" value="NUCLEAR INHIBITOR OF PROTEIN PHOSPHATASE-1"/>
    <property type="match status" value="1"/>
</dbReference>
<dbReference type="eggNOG" id="KOG1881">
    <property type="taxonomic scope" value="Eukaryota"/>
</dbReference>
<organism evidence="3 4">
    <name type="scientific">Babesia bovis</name>
    <dbReference type="NCBI Taxonomy" id="5865"/>
    <lineage>
        <taxon>Eukaryota</taxon>
        <taxon>Sar</taxon>
        <taxon>Alveolata</taxon>
        <taxon>Apicomplexa</taxon>
        <taxon>Aconoidasida</taxon>
        <taxon>Piroplasmida</taxon>
        <taxon>Babesiidae</taxon>
        <taxon>Babesia</taxon>
    </lineage>
</organism>
<comment type="caution">
    <text evidence="3">The sequence shown here is derived from an EMBL/GenBank/DDBJ whole genome shotgun (WGS) entry which is preliminary data.</text>
</comment>
<keyword evidence="1" id="KW-0175">Coiled coil</keyword>
<proteinExistence type="predicted"/>
<dbReference type="RefSeq" id="XP_001611615.1">
    <property type="nucleotide sequence ID" value="XM_001611565.1"/>
</dbReference>
<dbReference type="InterPro" id="IPR050923">
    <property type="entry name" value="Cell_Proc_Reg/RNA_Proc"/>
</dbReference>
<evidence type="ECO:0000313" key="3">
    <source>
        <dbReference type="EMBL" id="EDO08047.1"/>
    </source>
</evidence>
<gene>
    <name evidence="3" type="ORF">BBOV_III004840</name>
</gene>
<dbReference type="InParanoid" id="A7ANB3"/>